<proteinExistence type="predicted"/>
<dbReference type="PANTHER" id="PTHR43581:SF2">
    <property type="entry name" value="EXCINUCLEASE ATPASE SUBUNIT"/>
    <property type="match status" value="1"/>
</dbReference>
<protein>
    <submittedName>
        <fullName evidence="2">DUF3696 domain-containing protein</fullName>
    </submittedName>
</protein>
<evidence type="ECO:0000259" key="1">
    <source>
        <dbReference type="SMART" id="SM00382"/>
    </source>
</evidence>
<dbReference type="InterPro" id="IPR027417">
    <property type="entry name" value="P-loop_NTPase"/>
</dbReference>
<comment type="caution">
    <text evidence="2">The sequence shown here is derived from an EMBL/GenBank/DDBJ whole genome shotgun (WGS) entry which is preliminary data.</text>
</comment>
<accession>A0A8T4IPS8</accession>
<dbReference type="InterPro" id="IPR022532">
    <property type="entry name" value="DUF3696"/>
</dbReference>
<dbReference type="AlphaFoldDB" id="A0A8T4IPS8"/>
<dbReference type="Pfam" id="PF12476">
    <property type="entry name" value="DUF3696"/>
    <property type="match status" value="1"/>
</dbReference>
<dbReference type="InterPro" id="IPR041685">
    <property type="entry name" value="AAA_GajA/Old/RecF-like"/>
</dbReference>
<dbReference type="EMBL" id="JAGSMN010000208">
    <property type="protein sequence ID" value="MBR7673440.1"/>
    <property type="molecule type" value="Genomic_DNA"/>
</dbReference>
<dbReference type="InterPro" id="IPR051396">
    <property type="entry name" value="Bact_Antivir_Def_Nuclease"/>
</dbReference>
<reference evidence="2" key="1">
    <citation type="submission" date="2021-04" db="EMBL/GenBank/DDBJ databases">
        <title>Sequencing of actinobacteria type strains.</title>
        <authorList>
            <person name="Nguyen G.-S."/>
            <person name="Wentzel A."/>
        </authorList>
    </citation>
    <scope>NUCLEOTIDE SEQUENCE</scope>
    <source>
        <strain evidence="2">DSM 42095</strain>
    </source>
</reference>
<organism evidence="2 3">
    <name type="scientific">Streptomyces daliensis</name>
    <dbReference type="NCBI Taxonomy" id="299421"/>
    <lineage>
        <taxon>Bacteria</taxon>
        <taxon>Bacillati</taxon>
        <taxon>Actinomycetota</taxon>
        <taxon>Actinomycetes</taxon>
        <taxon>Kitasatosporales</taxon>
        <taxon>Streptomycetaceae</taxon>
        <taxon>Streptomyces</taxon>
    </lineage>
</organism>
<evidence type="ECO:0000313" key="3">
    <source>
        <dbReference type="Proteomes" id="UP000675554"/>
    </source>
</evidence>
<dbReference type="Gene3D" id="3.40.50.300">
    <property type="entry name" value="P-loop containing nucleotide triphosphate hydrolases"/>
    <property type="match status" value="2"/>
</dbReference>
<dbReference type="InterPro" id="IPR014592">
    <property type="entry name" value="P-loop_UCP034888"/>
</dbReference>
<feature type="domain" description="AAA+ ATPase" evidence="1">
    <location>
        <begin position="20"/>
        <end position="338"/>
    </location>
</feature>
<sequence>MITELGIRNFKCFSDAEFDLRSLTVLTGLNGSGKSTVVQALLLARQAAQSPGDGMIKLNGPYGLALGEAQELLHPAAQQPEFHVRLRDDRADAEWSYRFGIPTERALHLTAEASPGQSPPALCQQGSGFTYLCAERLGPRDLLSVSAEPPDELGVGVRGEHTAQVLALRQERLTTRRLTVREPLLHPDSEVPLLRTQAEAWASHIIRPLQITAQWAPGIAASTIRFREAGPYGEVIRPANTGFGVSYALPIIVAGLMTEPGDILIVENPEAHLHPAGQSQLGRFLAQVAGSGVQVVVETHSDHVLNGARLGVAEEGPLSSQEAIVHFFGREEAVPIELTSRGELTTWPSGFFDQIEDDLGRLARARRRR</sequence>
<gene>
    <name evidence="2" type="ORF">KDA82_10500</name>
</gene>
<name>A0A8T4IPS8_9ACTN</name>
<evidence type="ECO:0000313" key="2">
    <source>
        <dbReference type="EMBL" id="MBR7673440.1"/>
    </source>
</evidence>
<dbReference type="PANTHER" id="PTHR43581">
    <property type="entry name" value="ATP/GTP PHOSPHATASE"/>
    <property type="match status" value="1"/>
</dbReference>
<dbReference type="Pfam" id="PF13175">
    <property type="entry name" value="AAA_15"/>
    <property type="match status" value="2"/>
</dbReference>
<keyword evidence="3" id="KW-1185">Reference proteome</keyword>
<dbReference type="SUPFAM" id="SSF52540">
    <property type="entry name" value="P-loop containing nucleoside triphosphate hydrolases"/>
    <property type="match status" value="1"/>
</dbReference>
<dbReference type="PIRSF" id="PIRSF034888">
    <property type="entry name" value="P-loop_UCP034888"/>
    <property type="match status" value="1"/>
</dbReference>
<dbReference type="InterPro" id="IPR003593">
    <property type="entry name" value="AAA+_ATPase"/>
</dbReference>
<dbReference type="Proteomes" id="UP000675554">
    <property type="component" value="Unassembled WGS sequence"/>
</dbReference>
<dbReference type="SMART" id="SM00382">
    <property type="entry name" value="AAA"/>
    <property type="match status" value="1"/>
</dbReference>